<sequence>MSGKTFLSGFIIGGLAAAAATIFTTPVSGKEARKVCVDNSKAFLKEFKDLKEDLIEIKDSIATASKEGKNVIGTFVDDIKVALEQWKIEIKPHQEQLKIELNEIEKTVSELENDLKQQQ</sequence>
<dbReference type="InterPro" id="IPR024623">
    <property type="entry name" value="YtxH"/>
</dbReference>
<keyword evidence="3" id="KW-1185">Reference proteome</keyword>
<dbReference type="Pfam" id="PF12732">
    <property type="entry name" value="YtxH"/>
    <property type="match status" value="1"/>
</dbReference>
<evidence type="ECO:0000313" key="3">
    <source>
        <dbReference type="Proteomes" id="UP000288024"/>
    </source>
</evidence>
<reference evidence="2 3" key="1">
    <citation type="submission" date="2019-01" db="EMBL/GenBank/DDBJ databases">
        <title>Bacillus sp. M5HDSG1-1, whole genome shotgun sequence.</title>
        <authorList>
            <person name="Tuo L."/>
        </authorList>
    </citation>
    <scope>NUCLEOTIDE SEQUENCE [LARGE SCALE GENOMIC DNA]</scope>
    <source>
        <strain evidence="2 3">M5HDSG1-1</strain>
    </source>
</reference>
<evidence type="ECO:0000313" key="2">
    <source>
        <dbReference type="EMBL" id="RVT67699.1"/>
    </source>
</evidence>
<dbReference type="AlphaFoldDB" id="A0A3S2TZU7"/>
<evidence type="ECO:0000256" key="1">
    <source>
        <dbReference type="SAM" id="SignalP"/>
    </source>
</evidence>
<dbReference type="PANTHER" id="PTHR35792:SF3">
    <property type="entry name" value="IG HYPOTHETICAL 17707"/>
    <property type="match status" value="1"/>
</dbReference>
<dbReference type="InterPro" id="IPR052928">
    <property type="entry name" value="Desiccation-related_membrane"/>
</dbReference>
<feature type="chain" id="PRO_5038808414" evidence="1">
    <location>
        <begin position="20"/>
        <end position="119"/>
    </location>
</feature>
<dbReference type="PANTHER" id="PTHR35792">
    <property type="entry name" value="GENERAL STRESS PROTEIN"/>
    <property type="match status" value="1"/>
</dbReference>
<comment type="caution">
    <text evidence="2">The sequence shown here is derived from an EMBL/GenBank/DDBJ whole genome shotgun (WGS) entry which is preliminary data.</text>
</comment>
<dbReference type="GeneID" id="87615840"/>
<accession>A0A3S2TZU7</accession>
<name>A0A3S2TZU7_9BACI</name>
<keyword evidence="1" id="KW-0732">Signal</keyword>
<dbReference type="EMBL" id="RZTZ01000001">
    <property type="protein sequence ID" value="RVT67699.1"/>
    <property type="molecule type" value="Genomic_DNA"/>
</dbReference>
<feature type="signal peptide" evidence="1">
    <location>
        <begin position="1"/>
        <end position="19"/>
    </location>
</feature>
<protein>
    <submittedName>
        <fullName evidence="2">YtxH domain-containing protein</fullName>
    </submittedName>
</protein>
<organism evidence="2 3">
    <name type="scientific">Niallia taxi</name>
    <dbReference type="NCBI Taxonomy" id="2499688"/>
    <lineage>
        <taxon>Bacteria</taxon>
        <taxon>Bacillati</taxon>
        <taxon>Bacillota</taxon>
        <taxon>Bacilli</taxon>
        <taxon>Bacillales</taxon>
        <taxon>Bacillaceae</taxon>
        <taxon>Niallia</taxon>
    </lineage>
</organism>
<dbReference type="Proteomes" id="UP000288024">
    <property type="component" value="Unassembled WGS sequence"/>
</dbReference>
<proteinExistence type="predicted"/>
<gene>
    <name evidence="2" type="ORF">EM808_04280</name>
</gene>
<dbReference type="RefSeq" id="WP_127736315.1">
    <property type="nucleotide sequence ID" value="NZ_CAJCKN010000002.1"/>
</dbReference>